<dbReference type="RefSeq" id="WP_198721133.1">
    <property type="nucleotide sequence ID" value="NZ_JAEIKU010000152.1"/>
</dbReference>
<name>A0ABS0UDA7_9PSED</name>
<evidence type="ECO:0000313" key="2">
    <source>
        <dbReference type="Proteomes" id="UP000648914"/>
    </source>
</evidence>
<comment type="caution">
    <text evidence="1">The sequence shown here is derived from an EMBL/GenBank/DDBJ whole genome shotgun (WGS) entry which is preliminary data.</text>
</comment>
<gene>
    <name evidence="1" type="ORF">YA0852_05375</name>
</gene>
<protein>
    <submittedName>
        <fullName evidence="1">DUF4265 domain-containing protein</fullName>
    </submittedName>
</protein>
<keyword evidence="2" id="KW-1185">Reference proteome</keyword>
<evidence type="ECO:0000313" key="1">
    <source>
        <dbReference type="EMBL" id="MBI6563547.1"/>
    </source>
</evidence>
<proteinExistence type="predicted"/>
<dbReference type="Pfam" id="PF14085">
    <property type="entry name" value="DUF4265"/>
    <property type="match status" value="1"/>
</dbReference>
<organism evidence="1 2">
    <name type="scientific">Pseudomonas synxantha</name>
    <dbReference type="NCBI Taxonomy" id="47883"/>
    <lineage>
        <taxon>Bacteria</taxon>
        <taxon>Pseudomonadati</taxon>
        <taxon>Pseudomonadota</taxon>
        <taxon>Gammaproteobacteria</taxon>
        <taxon>Pseudomonadales</taxon>
        <taxon>Pseudomonadaceae</taxon>
        <taxon>Pseudomonas</taxon>
    </lineage>
</organism>
<dbReference type="Proteomes" id="UP000648914">
    <property type="component" value="Unassembled WGS sequence"/>
</dbReference>
<dbReference type="EMBL" id="JAEILG010000010">
    <property type="protein sequence ID" value="MBI6563547.1"/>
    <property type="molecule type" value="Genomic_DNA"/>
</dbReference>
<sequence>MKTDSNNKNIFKKLIFETIKDQDGYPPVEFESIWGIQITTNTFVIDNTPYYIYGLSKGDTVLATMKNNELFGSKIVSKGGHSTLRAFVEQSDIRQNIRDEIIKLGADCNSVTGGSLLAIDIPPVADFDRIDKFLSSVSNNDTIAYEDACLQHNTGDAKREKECSEISSVPF</sequence>
<dbReference type="InterPro" id="IPR025361">
    <property type="entry name" value="DUF4265"/>
</dbReference>
<accession>A0ABS0UDA7</accession>
<reference evidence="1 2" key="1">
    <citation type="submission" date="2020-12" db="EMBL/GenBank/DDBJ databases">
        <title>Comparative genomic insights into the epidemiology and virulence of plant pathogenic Pseudomonads from Turkey.</title>
        <authorList>
            <person name="Dillon M."/>
            <person name="Ruiz-Bedoya T."/>
            <person name="Bendalovic-Torma C."/>
            <person name="Guttman K.M."/>
            <person name="Kwak H."/>
            <person name="Middleton M.A."/>
            <person name="Wang P.W."/>
            <person name="Horuz S."/>
            <person name="Aysan Y."/>
            <person name="Guttman D.S."/>
        </authorList>
    </citation>
    <scope>NUCLEOTIDE SEQUENCE [LARGE SCALE GENOMIC DNA]</scope>
    <source>
        <strain evidence="1 2">S5_IA_2b</strain>
    </source>
</reference>